<evidence type="ECO:0000256" key="6">
    <source>
        <dbReference type="ARBA" id="ARBA00022892"/>
    </source>
</evidence>
<dbReference type="InterPro" id="IPR011990">
    <property type="entry name" value="TPR-like_helical_dom_sf"/>
</dbReference>
<evidence type="ECO:0000256" key="9">
    <source>
        <dbReference type="ARBA" id="ARBA00023136"/>
    </source>
</evidence>
<dbReference type="GO" id="GO:0006891">
    <property type="term" value="P:intra-Golgi vesicle-mediated transport"/>
    <property type="evidence" value="ECO:0007669"/>
    <property type="project" value="TreeGrafter"/>
</dbReference>
<dbReference type="Pfam" id="PF04733">
    <property type="entry name" value="Coatomer_E"/>
    <property type="match status" value="1"/>
</dbReference>
<keyword evidence="8" id="KW-0333">Golgi apparatus</keyword>
<keyword evidence="7" id="KW-0653">Protein transport</keyword>
<accession>A0A5C3PHR8</accession>
<protein>
    <submittedName>
        <fullName evidence="12">Coatomer complex protein</fullName>
    </submittedName>
</protein>
<dbReference type="GO" id="GO:0006890">
    <property type="term" value="P:retrograde vesicle-mediated transport, Golgi to endoplasmic reticulum"/>
    <property type="evidence" value="ECO:0007669"/>
    <property type="project" value="InterPro"/>
</dbReference>
<keyword evidence="10" id="KW-0968">Cytoplasmic vesicle</keyword>
<dbReference type="GO" id="GO:0030126">
    <property type="term" value="C:COPI vesicle coat"/>
    <property type="evidence" value="ECO:0007669"/>
    <property type="project" value="TreeGrafter"/>
</dbReference>
<keyword evidence="11" id="KW-0175">Coiled coil</keyword>
<dbReference type="GO" id="GO:0015031">
    <property type="term" value="P:protein transport"/>
    <property type="evidence" value="ECO:0007669"/>
    <property type="project" value="UniProtKB-KW"/>
</dbReference>
<evidence type="ECO:0000313" key="12">
    <source>
        <dbReference type="EMBL" id="TFK88439.1"/>
    </source>
</evidence>
<dbReference type="EMBL" id="ML211113">
    <property type="protein sequence ID" value="TFK88439.1"/>
    <property type="molecule type" value="Genomic_DNA"/>
</dbReference>
<dbReference type="PANTHER" id="PTHR10805">
    <property type="entry name" value="COATOMER SUBUNIT EPSILON"/>
    <property type="match status" value="1"/>
</dbReference>
<dbReference type="InParanoid" id="A0A5C3PHR8"/>
<keyword evidence="6" id="KW-0931">ER-Golgi transport</keyword>
<comment type="subcellular location">
    <subcellularLocation>
        <location evidence="2">Cytoplasmic vesicle</location>
        <location evidence="2">COPI-coated vesicle membrane</location>
        <topology evidence="2">Peripheral membrane protein</topology>
        <orientation evidence="2">Cytoplasmic side</orientation>
    </subcellularLocation>
    <subcellularLocation>
        <location evidence="1">Golgi apparatus membrane</location>
        <topology evidence="1">Peripheral membrane protein</topology>
        <orientation evidence="1">Cytoplasmic side</orientation>
    </subcellularLocation>
</comment>
<dbReference type="SUPFAM" id="SSF48452">
    <property type="entry name" value="TPR-like"/>
    <property type="match status" value="1"/>
</dbReference>
<feature type="coiled-coil region" evidence="11">
    <location>
        <begin position="105"/>
        <end position="132"/>
    </location>
</feature>
<dbReference type="Proteomes" id="UP000308197">
    <property type="component" value="Unassembled WGS sequence"/>
</dbReference>
<evidence type="ECO:0000256" key="2">
    <source>
        <dbReference type="ARBA" id="ARBA00004347"/>
    </source>
</evidence>
<evidence type="ECO:0000256" key="5">
    <source>
        <dbReference type="ARBA" id="ARBA00022490"/>
    </source>
</evidence>
<keyword evidence="4" id="KW-0813">Transport</keyword>
<evidence type="ECO:0000256" key="1">
    <source>
        <dbReference type="ARBA" id="ARBA00004255"/>
    </source>
</evidence>
<evidence type="ECO:0000256" key="7">
    <source>
        <dbReference type="ARBA" id="ARBA00022927"/>
    </source>
</evidence>
<dbReference type="Gene3D" id="1.25.40.10">
    <property type="entry name" value="Tetratricopeptide repeat domain"/>
    <property type="match status" value="1"/>
</dbReference>
<evidence type="ECO:0000313" key="13">
    <source>
        <dbReference type="Proteomes" id="UP000308197"/>
    </source>
</evidence>
<reference evidence="12 13" key="1">
    <citation type="journal article" date="2019" name="Nat. Ecol. Evol.">
        <title>Megaphylogeny resolves global patterns of mushroom evolution.</title>
        <authorList>
            <person name="Varga T."/>
            <person name="Krizsan K."/>
            <person name="Foldi C."/>
            <person name="Dima B."/>
            <person name="Sanchez-Garcia M."/>
            <person name="Sanchez-Ramirez S."/>
            <person name="Szollosi G.J."/>
            <person name="Szarkandi J.G."/>
            <person name="Papp V."/>
            <person name="Albert L."/>
            <person name="Andreopoulos W."/>
            <person name="Angelini C."/>
            <person name="Antonin V."/>
            <person name="Barry K.W."/>
            <person name="Bougher N.L."/>
            <person name="Buchanan P."/>
            <person name="Buyck B."/>
            <person name="Bense V."/>
            <person name="Catcheside P."/>
            <person name="Chovatia M."/>
            <person name="Cooper J."/>
            <person name="Damon W."/>
            <person name="Desjardin D."/>
            <person name="Finy P."/>
            <person name="Geml J."/>
            <person name="Haridas S."/>
            <person name="Hughes K."/>
            <person name="Justo A."/>
            <person name="Karasinski D."/>
            <person name="Kautmanova I."/>
            <person name="Kiss B."/>
            <person name="Kocsube S."/>
            <person name="Kotiranta H."/>
            <person name="LaButti K.M."/>
            <person name="Lechner B.E."/>
            <person name="Liimatainen K."/>
            <person name="Lipzen A."/>
            <person name="Lukacs Z."/>
            <person name="Mihaltcheva S."/>
            <person name="Morgado L.N."/>
            <person name="Niskanen T."/>
            <person name="Noordeloos M.E."/>
            <person name="Ohm R.A."/>
            <person name="Ortiz-Santana B."/>
            <person name="Ovrebo C."/>
            <person name="Racz N."/>
            <person name="Riley R."/>
            <person name="Savchenko A."/>
            <person name="Shiryaev A."/>
            <person name="Soop K."/>
            <person name="Spirin V."/>
            <person name="Szebenyi C."/>
            <person name="Tomsovsky M."/>
            <person name="Tulloss R.E."/>
            <person name="Uehling J."/>
            <person name="Grigoriev I.V."/>
            <person name="Vagvolgyi C."/>
            <person name="Papp T."/>
            <person name="Martin F.M."/>
            <person name="Miettinen O."/>
            <person name="Hibbett D.S."/>
            <person name="Nagy L.G."/>
        </authorList>
    </citation>
    <scope>NUCLEOTIDE SEQUENCE [LARGE SCALE GENOMIC DNA]</scope>
    <source>
        <strain evidence="12 13">HHB13444</strain>
    </source>
</reference>
<proteinExistence type="inferred from homology"/>
<dbReference type="STRING" id="1314778.A0A5C3PHR8"/>
<dbReference type="AlphaFoldDB" id="A0A5C3PHR8"/>
<sequence length="344" mass="36641">MSTSASTCPPLRLVHLSPPTSSGQAHIMESPELYHIKQQFTLGAYKSLVDLTLPDPSSPDYTPTLVYQARAHIALGDPAAAEALVPADTENVALKSVAGLARFVAADADEARDAALEELRDLSVEIEGEDAEATPWEKGVVRVLAGTAFARAGEIEEALETLGAANDTQNLEAVAYAVQVYLSINRPDLARKEYERSKRWAEDDLLLQLIEASIGLVTGKDGYSDAHAFYTEQLANPSLTSPHLLTARGVARLLRGEVSAAKSDLEEAQSQLGGKPDAETLAAQTVAAGLGAQSHKSTDADQLFSQLSTEYPSHPLVTDYEQKADLFDELAAKFTVPALATASA</sequence>
<name>A0A5C3PHR8_9APHY</name>
<dbReference type="GO" id="GO:0006888">
    <property type="term" value="P:endoplasmic reticulum to Golgi vesicle-mediated transport"/>
    <property type="evidence" value="ECO:0007669"/>
    <property type="project" value="TreeGrafter"/>
</dbReference>
<keyword evidence="5" id="KW-0963">Cytoplasm</keyword>
<dbReference type="GO" id="GO:0000139">
    <property type="term" value="C:Golgi membrane"/>
    <property type="evidence" value="ECO:0007669"/>
    <property type="project" value="UniProtKB-SubCell"/>
</dbReference>
<dbReference type="InterPro" id="IPR006822">
    <property type="entry name" value="Coatomer_esu"/>
</dbReference>
<comment type="similarity">
    <text evidence="3">Belongs to the COPE family.</text>
</comment>
<dbReference type="FunCoup" id="A0A5C3PHR8">
    <property type="interactions" value="270"/>
</dbReference>
<dbReference type="GO" id="GO:0005198">
    <property type="term" value="F:structural molecule activity"/>
    <property type="evidence" value="ECO:0007669"/>
    <property type="project" value="InterPro"/>
</dbReference>
<evidence type="ECO:0000256" key="4">
    <source>
        <dbReference type="ARBA" id="ARBA00022448"/>
    </source>
</evidence>
<evidence type="ECO:0000256" key="10">
    <source>
        <dbReference type="ARBA" id="ARBA00023329"/>
    </source>
</evidence>
<keyword evidence="13" id="KW-1185">Reference proteome</keyword>
<evidence type="ECO:0000256" key="8">
    <source>
        <dbReference type="ARBA" id="ARBA00023034"/>
    </source>
</evidence>
<keyword evidence="9" id="KW-0472">Membrane</keyword>
<evidence type="ECO:0000256" key="11">
    <source>
        <dbReference type="SAM" id="Coils"/>
    </source>
</evidence>
<gene>
    <name evidence="12" type="ORF">K466DRAFT_585567</name>
</gene>
<dbReference type="PIRSF" id="PIRSF016478">
    <property type="entry name" value="Coatomer_esu"/>
    <property type="match status" value="1"/>
</dbReference>
<dbReference type="PANTHER" id="PTHR10805:SF0">
    <property type="entry name" value="COATOMER SUBUNIT EPSILON"/>
    <property type="match status" value="1"/>
</dbReference>
<evidence type="ECO:0000256" key="3">
    <source>
        <dbReference type="ARBA" id="ARBA00008827"/>
    </source>
</evidence>
<organism evidence="12 13">
    <name type="scientific">Polyporus arcularius HHB13444</name>
    <dbReference type="NCBI Taxonomy" id="1314778"/>
    <lineage>
        <taxon>Eukaryota</taxon>
        <taxon>Fungi</taxon>
        <taxon>Dikarya</taxon>
        <taxon>Basidiomycota</taxon>
        <taxon>Agaricomycotina</taxon>
        <taxon>Agaricomycetes</taxon>
        <taxon>Polyporales</taxon>
        <taxon>Polyporaceae</taxon>
        <taxon>Polyporus</taxon>
    </lineage>
</organism>